<feature type="compositionally biased region" description="Basic and acidic residues" evidence="1">
    <location>
        <begin position="27"/>
        <end position="37"/>
    </location>
</feature>
<dbReference type="BioCyc" id="SCEL448385:SCE_RS23940-MONOMER"/>
<dbReference type="EMBL" id="AM746676">
    <property type="protein sequence ID" value="CAN94825.1"/>
    <property type="molecule type" value="Genomic_DNA"/>
</dbReference>
<evidence type="ECO:0000313" key="2">
    <source>
        <dbReference type="EMBL" id="CAN94825.1"/>
    </source>
</evidence>
<reference evidence="2 3" key="1">
    <citation type="journal article" date="2007" name="Nat. Biotechnol.">
        <title>Complete genome sequence of the myxobacterium Sorangium cellulosum.</title>
        <authorList>
            <person name="Schneiker S."/>
            <person name="Perlova O."/>
            <person name="Kaiser O."/>
            <person name="Gerth K."/>
            <person name="Alici A."/>
            <person name="Altmeyer M.O."/>
            <person name="Bartels D."/>
            <person name="Bekel T."/>
            <person name="Beyer S."/>
            <person name="Bode E."/>
            <person name="Bode H.B."/>
            <person name="Bolten C.J."/>
            <person name="Choudhuri J.V."/>
            <person name="Doss S."/>
            <person name="Elnakady Y.A."/>
            <person name="Frank B."/>
            <person name="Gaigalat L."/>
            <person name="Goesmann A."/>
            <person name="Groeger C."/>
            <person name="Gross F."/>
            <person name="Jelsbak L."/>
            <person name="Jelsbak L."/>
            <person name="Kalinowski J."/>
            <person name="Kegler C."/>
            <person name="Knauber T."/>
            <person name="Konietzny S."/>
            <person name="Kopp M."/>
            <person name="Krause L."/>
            <person name="Krug D."/>
            <person name="Linke B."/>
            <person name="Mahmud T."/>
            <person name="Martinez-Arias R."/>
            <person name="McHardy A.C."/>
            <person name="Merai M."/>
            <person name="Meyer F."/>
            <person name="Mormann S."/>
            <person name="Munoz-Dorado J."/>
            <person name="Perez J."/>
            <person name="Pradella S."/>
            <person name="Rachid S."/>
            <person name="Raddatz G."/>
            <person name="Rosenau F."/>
            <person name="Rueckert C."/>
            <person name="Sasse F."/>
            <person name="Scharfe M."/>
            <person name="Schuster S.C."/>
            <person name="Suen G."/>
            <person name="Treuner-Lange A."/>
            <person name="Velicer G.J."/>
            <person name="Vorholter F.-J."/>
            <person name="Weissman K.J."/>
            <person name="Welch R.D."/>
            <person name="Wenzel S.C."/>
            <person name="Whitworth D.E."/>
            <person name="Wilhelm S."/>
            <person name="Wittmann C."/>
            <person name="Bloecker H."/>
            <person name="Puehler A."/>
            <person name="Mueller R."/>
        </authorList>
    </citation>
    <scope>NUCLEOTIDE SEQUENCE [LARGE SCALE GENOMIC DNA]</scope>
    <source>
        <strain evidence="3">So ce56</strain>
    </source>
</reference>
<accession>A9FA14</accession>
<dbReference type="OrthoDB" id="5290767at2"/>
<dbReference type="HOGENOM" id="CLU_1049315_0_0_7"/>
<protein>
    <submittedName>
        <fullName evidence="2">Uncharacterized protein</fullName>
    </submittedName>
</protein>
<evidence type="ECO:0000256" key="1">
    <source>
        <dbReference type="SAM" id="MobiDB-lite"/>
    </source>
</evidence>
<sequence length="265" mass="28719">MPETLELVWIDPKSAARIRKRPPWQRLVDDARKDPRAADSAGPELPGQTVPPEDRHDVFLILARAAAIDSNGVAAALSDAVREDGKFAPPLVLVAGELRFPFDELDALKAAVTTATPFAGGDEPLKAAVAAANDFLKTPGLLAAPAVVEGLTDRIRQAFGRIRRAVPSDYLDAQIERALLEHRRYQKRTFGGAPHLRALLHGPGGKAPMLVYFPADLAAKLPLYQRFPARLIAAAHLSMDEFEPHAFAVEALALARQIPPATPHR</sequence>
<dbReference type="Proteomes" id="UP000002139">
    <property type="component" value="Chromosome"/>
</dbReference>
<proteinExistence type="predicted"/>
<keyword evidence="3" id="KW-1185">Reference proteome</keyword>
<organism evidence="2 3">
    <name type="scientific">Sorangium cellulosum (strain So ce56)</name>
    <name type="common">Polyangium cellulosum (strain So ce56)</name>
    <dbReference type="NCBI Taxonomy" id="448385"/>
    <lineage>
        <taxon>Bacteria</taxon>
        <taxon>Pseudomonadati</taxon>
        <taxon>Myxococcota</taxon>
        <taxon>Polyangia</taxon>
        <taxon>Polyangiales</taxon>
        <taxon>Polyangiaceae</taxon>
        <taxon>Sorangium</taxon>
    </lineage>
</organism>
<dbReference type="KEGG" id="scl:sce4662"/>
<name>A9FA14_SORC5</name>
<gene>
    <name evidence="2" type="ordered locus">sce4662</name>
</gene>
<feature type="region of interest" description="Disordered" evidence="1">
    <location>
        <begin position="21"/>
        <end position="52"/>
    </location>
</feature>
<dbReference type="STRING" id="448385.sce4662"/>
<dbReference type="RefSeq" id="WP_012237294.1">
    <property type="nucleotide sequence ID" value="NC_010162.1"/>
</dbReference>
<dbReference type="AlphaFoldDB" id="A9FA14"/>
<dbReference type="eggNOG" id="COG5351">
    <property type="taxonomic scope" value="Bacteria"/>
</dbReference>
<evidence type="ECO:0000313" key="3">
    <source>
        <dbReference type="Proteomes" id="UP000002139"/>
    </source>
</evidence>